<dbReference type="Gene3D" id="2.40.420.20">
    <property type="match status" value="1"/>
</dbReference>
<evidence type="ECO:0000256" key="2">
    <source>
        <dbReference type="SAM" id="Coils"/>
    </source>
</evidence>
<evidence type="ECO:0000259" key="4">
    <source>
        <dbReference type="Pfam" id="PF25917"/>
    </source>
</evidence>
<dbReference type="GO" id="GO:0005886">
    <property type="term" value="C:plasma membrane"/>
    <property type="evidence" value="ECO:0007669"/>
    <property type="project" value="TreeGrafter"/>
</dbReference>
<evidence type="ECO:0000256" key="1">
    <source>
        <dbReference type="ARBA" id="ARBA00004196"/>
    </source>
</evidence>
<dbReference type="GO" id="GO:0030313">
    <property type="term" value="C:cell envelope"/>
    <property type="evidence" value="ECO:0007669"/>
    <property type="project" value="UniProtKB-SubCell"/>
</dbReference>
<feature type="domain" description="Multidrug resistance protein MdtA-like beta-barrel" evidence="5">
    <location>
        <begin position="227"/>
        <end position="310"/>
    </location>
</feature>
<sequence>MSIYKIKQQKNIVKTVPVTISARVAVVTLIASIAVIGCGKKEDSAAQSGGKMPAMPVSIIDLQPTSVPISAEAVAQTEGAKEVEIRPRVGGILLKKLFEEGAPIKAGQAMFLIDPAPYQIALENAKAQLAQQKAKVEQTQREAQRLQGLLTTQSISQREADNAVSDNALAHASLAQVEASVREAELNLSYTTVVSPLSGIAGRFELSEGALVSANSSLLTKVSQISPIWVRFSLSDSESAQLGGHLSEASVKDVTLILPSGQEYKAKGRMNFAASGIDPQLGTQQLRATFENADKSLLPGQFVRIRVTTGKKDGVFVVPQVAVMSNDQGKFVYVVNDKNEATIQPIVVGDWVGKDWVVLSGLNAGEKVIVDNVIKLRPGAQVAPHPLDTKVAPAAADGIAKSTK</sequence>
<feature type="domain" description="Multidrug resistance protein MdtA-like alpha-helical hairpin" evidence="3">
    <location>
        <begin position="122"/>
        <end position="191"/>
    </location>
</feature>
<evidence type="ECO:0000259" key="3">
    <source>
        <dbReference type="Pfam" id="PF25876"/>
    </source>
</evidence>
<evidence type="ECO:0000259" key="6">
    <source>
        <dbReference type="Pfam" id="PF25967"/>
    </source>
</evidence>
<dbReference type="EMBL" id="MLJW01000057">
    <property type="protein sequence ID" value="OIR04523.1"/>
    <property type="molecule type" value="Genomic_DNA"/>
</dbReference>
<dbReference type="InterPro" id="IPR058627">
    <property type="entry name" value="MdtA-like_C"/>
</dbReference>
<dbReference type="InterPro" id="IPR058626">
    <property type="entry name" value="MdtA-like_b-barrel"/>
</dbReference>
<feature type="coiled-coil region" evidence="2">
    <location>
        <begin position="119"/>
        <end position="149"/>
    </location>
</feature>
<dbReference type="InterPro" id="IPR006143">
    <property type="entry name" value="RND_pump_MFP"/>
</dbReference>
<dbReference type="Gene3D" id="2.40.50.100">
    <property type="match status" value="1"/>
</dbReference>
<dbReference type="InterPro" id="IPR058624">
    <property type="entry name" value="MdtA-like_HH"/>
</dbReference>
<reference evidence="7" key="1">
    <citation type="submission" date="2016-10" db="EMBL/GenBank/DDBJ databases">
        <title>Sequence of Gallionella enrichment culture.</title>
        <authorList>
            <person name="Poehlein A."/>
            <person name="Muehling M."/>
            <person name="Daniel R."/>
        </authorList>
    </citation>
    <scope>NUCLEOTIDE SEQUENCE</scope>
</reference>
<dbReference type="Pfam" id="PF25967">
    <property type="entry name" value="RND-MFP_C"/>
    <property type="match status" value="1"/>
</dbReference>
<dbReference type="NCBIfam" id="TIGR01730">
    <property type="entry name" value="RND_mfp"/>
    <property type="match status" value="1"/>
</dbReference>
<dbReference type="GO" id="GO:0046677">
    <property type="term" value="P:response to antibiotic"/>
    <property type="evidence" value="ECO:0007669"/>
    <property type="project" value="TreeGrafter"/>
</dbReference>
<evidence type="ECO:0000313" key="7">
    <source>
        <dbReference type="EMBL" id="OIR04523.1"/>
    </source>
</evidence>
<proteinExistence type="predicted"/>
<comment type="caution">
    <text evidence="7">The sequence shown here is derived from an EMBL/GenBank/DDBJ whole genome shotgun (WGS) entry which is preliminary data.</text>
</comment>
<name>A0A1J5S9B9_9ZZZZ</name>
<dbReference type="PANTHER" id="PTHR30158">
    <property type="entry name" value="ACRA/E-RELATED COMPONENT OF DRUG EFFLUX TRANSPORTER"/>
    <property type="match status" value="1"/>
</dbReference>
<feature type="domain" description="Multidrug resistance protein MdtA-like C-terminal permuted SH3" evidence="6">
    <location>
        <begin position="315"/>
        <end position="372"/>
    </location>
</feature>
<dbReference type="FunFam" id="2.40.420.20:FF:000001">
    <property type="entry name" value="Efflux RND transporter periplasmic adaptor subunit"/>
    <property type="match status" value="1"/>
</dbReference>
<dbReference type="Pfam" id="PF25876">
    <property type="entry name" value="HH_MFP_RND"/>
    <property type="match status" value="1"/>
</dbReference>
<protein>
    <submittedName>
        <fullName evidence="7">Efflux pump periplasmic linker BepD</fullName>
    </submittedName>
</protein>
<dbReference type="Gene3D" id="2.40.30.170">
    <property type="match status" value="1"/>
</dbReference>
<dbReference type="Pfam" id="PF25917">
    <property type="entry name" value="BSH_RND"/>
    <property type="match status" value="1"/>
</dbReference>
<dbReference type="InterPro" id="IPR058625">
    <property type="entry name" value="MdtA-like_BSH"/>
</dbReference>
<evidence type="ECO:0000259" key="5">
    <source>
        <dbReference type="Pfam" id="PF25944"/>
    </source>
</evidence>
<accession>A0A1J5S9B9</accession>
<dbReference type="Gene3D" id="1.10.287.470">
    <property type="entry name" value="Helix hairpin bin"/>
    <property type="match status" value="1"/>
</dbReference>
<comment type="subcellular location">
    <subcellularLocation>
        <location evidence="1">Cell envelope</location>
    </subcellularLocation>
</comment>
<keyword evidence="2" id="KW-0175">Coiled coil</keyword>
<feature type="domain" description="Multidrug resistance protein MdtA-like barrel-sandwich hybrid" evidence="4">
    <location>
        <begin position="82"/>
        <end position="217"/>
    </location>
</feature>
<organism evidence="7">
    <name type="scientific">mine drainage metagenome</name>
    <dbReference type="NCBI Taxonomy" id="410659"/>
    <lineage>
        <taxon>unclassified sequences</taxon>
        <taxon>metagenomes</taxon>
        <taxon>ecological metagenomes</taxon>
    </lineage>
</organism>
<dbReference type="Pfam" id="PF25944">
    <property type="entry name" value="Beta-barrel_RND"/>
    <property type="match status" value="1"/>
</dbReference>
<dbReference type="SUPFAM" id="SSF111369">
    <property type="entry name" value="HlyD-like secretion proteins"/>
    <property type="match status" value="1"/>
</dbReference>
<gene>
    <name evidence="7" type="primary">bepD</name>
    <name evidence="7" type="ORF">GALL_134590</name>
</gene>
<dbReference type="GO" id="GO:0022857">
    <property type="term" value="F:transmembrane transporter activity"/>
    <property type="evidence" value="ECO:0007669"/>
    <property type="project" value="InterPro"/>
</dbReference>
<dbReference type="AlphaFoldDB" id="A0A1J5S9B9"/>